<feature type="compositionally biased region" description="Polar residues" evidence="1">
    <location>
        <begin position="31"/>
        <end position="54"/>
    </location>
</feature>
<dbReference type="Proteomes" id="UP000245942">
    <property type="component" value="Unassembled WGS sequence"/>
</dbReference>
<dbReference type="RefSeq" id="XP_025350899.1">
    <property type="nucleotide sequence ID" value="XM_025495591.1"/>
</dbReference>
<sequence length="406" mass="44154">MMSPRAQIPTLSPSNSQSSSSCRSVEVVFSQLSQRQTGKQAQQHSQSARAISISSDEENSPVFIAIDDPTSSSRGKGTGTARGGRARPVRKRVHDAEPADGVPNPQALKAEEEDEEELHVIRFKHHLDSFKAPATSPKSIRPQQRRTEVAAAAPFASSSETSFGPPSQQDARQAAPLDLQRIKGEPSSQAFARSRLVKVESEAAGVQSRSLLTMSSSQNSTRVAHQLPKIEIEDNDSFESEDSRPRRPHDESTAMRPAGMVSAGPIATYDDSITFSDTDADSSVDGQSEAVRERKKPSSNQTPSKAKGKAKAKTPKAAKITKPSQNPRTPGAVKSPKPAAEELPKPKVVKGPKPLPVDVSSTSPIAHWQDRSPLAMSKTYFSRRWCDWSSWRGSNSSRQRRPRLHS</sequence>
<evidence type="ECO:0000256" key="1">
    <source>
        <dbReference type="SAM" id="MobiDB-lite"/>
    </source>
</evidence>
<name>A0A316UES7_9BASI</name>
<accession>A0A316UES7</accession>
<feature type="compositionally biased region" description="Basic residues" evidence="1">
    <location>
        <begin position="306"/>
        <end position="316"/>
    </location>
</feature>
<proteinExistence type="predicted"/>
<dbReference type="PROSITE" id="PS51257">
    <property type="entry name" value="PROKAR_LIPOPROTEIN"/>
    <property type="match status" value="1"/>
</dbReference>
<organism evidence="2 3">
    <name type="scientific">Pseudomicrostroma glucosiphilum</name>
    <dbReference type="NCBI Taxonomy" id="1684307"/>
    <lineage>
        <taxon>Eukaryota</taxon>
        <taxon>Fungi</taxon>
        <taxon>Dikarya</taxon>
        <taxon>Basidiomycota</taxon>
        <taxon>Ustilaginomycotina</taxon>
        <taxon>Exobasidiomycetes</taxon>
        <taxon>Microstromatales</taxon>
        <taxon>Microstromatales incertae sedis</taxon>
        <taxon>Pseudomicrostroma</taxon>
    </lineage>
</organism>
<gene>
    <name evidence="2" type="ORF">BCV69DRAFT_8714</name>
</gene>
<evidence type="ECO:0000313" key="3">
    <source>
        <dbReference type="Proteomes" id="UP000245942"/>
    </source>
</evidence>
<dbReference type="EMBL" id="KZ819321">
    <property type="protein sequence ID" value="PWN23739.1"/>
    <property type="molecule type" value="Genomic_DNA"/>
</dbReference>
<reference evidence="2 3" key="1">
    <citation type="journal article" date="2018" name="Mol. Biol. Evol.">
        <title>Broad Genomic Sampling Reveals a Smut Pathogenic Ancestry of the Fungal Clade Ustilaginomycotina.</title>
        <authorList>
            <person name="Kijpornyongpan T."/>
            <person name="Mondo S.J."/>
            <person name="Barry K."/>
            <person name="Sandor L."/>
            <person name="Lee J."/>
            <person name="Lipzen A."/>
            <person name="Pangilinan J."/>
            <person name="LaButti K."/>
            <person name="Hainaut M."/>
            <person name="Henrissat B."/>
            <person name="Grigoriev I.V."/>
            <person name="Spatafora J.W."/>
            <person name="Aime M.C."/>
        </authorList>
    </citation>
    <scope>NUCLEOTIDE SEQUENCE [LARGE SCALE GENOMIC DNA]</scope>
    <source>
        <strain evidence="2 3">MCA 4718</strain>
    </source>
</reference>
<feature type="compositionally biased region" description="Polar residues" evidence="1">
    <location>
        <begin position="156"/>
        <end position="171"/>
    </location>
</feature>
<feature type="compositionally biased region" description="Basic and acidic residues" evidence="1">
    <location>
        <begin position="241"/>
        <end position="253"/>
    </location>
</feature>
<feature type="compositionally biased region" description="Basic residues" evidence="1">
    <location>
        <begin position="84"/>
        <end position="93"/>
    </location>
</feature>
<protein>
    <submittedName>
        <fullName evidence="2">Uncharacterized protein</fullName>
    </submittedName>
</protein>
<feature type="compositionally biased region" description="Low complexity" evidence="1">
    <location>
        <begin position="12"/>
        <end position="30"/>
    </location>
</feature>
<feature type="region of interest" description="Disordered" evidence="1">
    <location>
        <begin position="1"/>
        <end position="363"/>
    </location>
</feature>
<dbReference type="AlphaFoldDB" id="A0A316UES7"/>
<evidence type="ECO:0000313" key="2">
    <source>
        <dbReference type="EMBL" id="PWN23739.1"/>
    </source>
</evidence>
<keyword evidence="3" id="KW-1185">Reference proteome</keyword>
<feature type="compositionally biased region" description="Low complexity" evidence="1">
    <location>
        <begin position="349"/>
        <end position="359"/>
    </location>
</feature>
<feature type="compositionally biased region" description="Polar residues" evidence="1">
    <location>
        <begin position="207"/>
        <end position="223"/>
    </location>
</feature>
<dbReference type="GeneID" id="37017325"/>